<accession>A0ABP2DC36</accession>
<protein>
    <recommendedName>
        <fullName evidence="1">Haem-binding uptake Tiki superfamily ChaN domain-containing protein</fullName>
    </recommendedName>
</protein>
<evidence type="ECO:0000259" key="1">
    <source>
        <dbReference type="Pfam" id="PF04187"/>
    </source>
</evidence>
<keyword evidence="3" id="KW-1185">Reference proteome</keyword>
<proteinExistence type="predicted"/>
<dbReference type="RefSeq" id="WP_007117448.1">
    <property type="nucleotide sequence ID" value="NZ_ABID01000001.1"/>
</dbReference>
<comment type="caution">
    <text evidence="2">The sequence shown here is derived from an EMBL/GenBank/DDBJ whole genome shotgun (WGS) entry which is preliminary data.</text>
</comment>
<sequence length="284" mass="30528">MKTYLTLLELNYMVRDNCLRQYLASFRITFPEGALMGLSAFLFCLALPAGAAPTADIVILGEVHDNPHAHLEQAAALEVLHPTAVVFEMLTAEQGAKADADRSQIAQAWTASGWQDFDIYAPIFDAMGAARIIGAAAPREAVRAVYRDGAAALFGPEAGRFGLDQLLPDIEQAARIEVQFTAHCEAMPREMMGGMVEVQRYRDATFARAALDALKLYGPPVAVIAGNGHARTDWGIPALIALAAPEVTTHAIGFVEAGGTAPYDETHVIPPAKREDPCKSLIKD</sequence>
<dbReference type="EMBL" id="ABID01000001">
    <property type="protein sequence ID" value="EDQ05378.1"/>
    <property type="molecule type" value="Genomic_DNA"/>
</dbReference>
<dbReference type="Pfam" id="PF04187">
    <property type="entry name" value="Cofac_haem_bdg"/>
    <property type="match status" value="1"/>
</dbReference>
<name>A0ABP2DC36_9RHOB</name>
<dbReference type="CDD" id="cd14727">
    <property type="entry name" value="ChanN-like"/>
    <property type="match status" value="1"/>
</dbReference>
<dbReference type="InterPro" id="IPR007314">
    <property type="entry name" value="Cofac_haem-bd_dom"/>
</dbReference>
<reference evidence="2 3" key="1">
    <citation type="submission" date="2007-11" db="EMBL/GenBank/DDBJ databases">
        <authorList>
            <person name="Wagner-Dobler I."/>
            <person name="Ferriera S."/>
            <person name="Johnson J."/>
            <person name="Kravitz S."/>
            <person name="Beeson K."/>
            <person name="Sutton G."/>
            <person name="Rogers Y.-H."/>
            <person name="Friedman R."/>
            <person name="Frazier M."/>
            <person name="Venter J.C."/>
        </authorList>
    </citation>
    <scope>NUCLEOTIDE SEQUENCE [LARGE SCALE GENOMIC DNA]</scope>
    <source>
        <strain evidence="2 3">HEL-45</strain>
    </source>
</reference>
<dbReference type="Gene3D" id="3.40.50.11550">
    <property type="match status" value="1"/>
</dbReference>
<organism evidence="2 3">
    <name type="scientific">Sulfitobacter indolifex HEL-45</name>
    <dbReference type="NCBI Taxonomy" id="391624"/>
    <lineage>
        <taxon>Bacteria</taxon>
        <taxon>Pseudomonadati</taxon>
        <taxon>Pseudomonadota</taxon>
        <taxon>Alphaproteobacteria</taxon>
        <taxon>Rhodobacterales</taxon>
        <taxon>Roseobacteraceae</taxon>
        <taxon>Sulfitobacter</taxon>
    </lineage>
</organism>
<evidence type="ECO:0000313" key="2">
    <source>
        <dbReference type="EMBL" id="EDQ05378.1"/>
    </source>
</evidence>
<dbReference type="SUPFAM" id="SSF159501">
    <property type="entry name" value="EreA/ChaN-like"/>
    <property type="match status" value="1"/>
</dbReference>
<dbReference type="Gene3D" id="1.10.8.760">
    <property type="entry name" value="Haem-binding uptake, Tiki superfamily, ChaN, domain 2"/>
    <property type="match status" value="1"/>
</dbReference>
<feature type="domain" description="Haem-binding uptake Tiki superfamily ChaN" evidence="1">
    <location>
        <begin position="52"/>
        <end position="239"/>
    </location>
</feature>
<evidence type="ECO:0000313" key="3">
    <source>
        <dbReference type="Proteomes" id="UP000003257"/>
    </source>
</evidence>
<gene>
    <name evidence="2" type="ORF">OIHEL45_01170</name>
</gene>
<dbReference type="Proteomes" id="UP000003257">
    <property type="component" value="Unassembled WGS sequence"/>
</dbReference>